<dbReference type="Proteomes" id="UP000008810">
    <property type="component" value="Chromosome 3"/>
</dbReference>
<reference evidence="2 3" key="1">
    <citation type="journal article" date="2010" name="Nature">
        <title>Genome sequencing and analysis of the model grass Brachypodium distachyon.</title>
        <authorList>
            <consortium name="International Brachypodium Initiative"/>
        </authorList>
    </citation>
    <scope>NUCLEOTIDE SEQUENCE [LARGE SCALE GENOMIC DNA]</scope>
    <source>
        <strain evidence="2 3">Bd21</strain>
    </source>
</reference>
<feature type="compositionally biased region" description="Pro residues" evidence="1">
    <location>
        <begin position="1"/>
        <end position="10"/>
    </location>
</feature>
<evidence type="ECO:0000313" key="3">
    <source>
        <dbReference type="EnsemblPlants" id="PNT67146"/>
    </source>
</evidence>
<dbReference type="Gramene" id="PNT67146">
    <property type="protein sequence ID" value="PNT67146"/>
    <property type="gene ID" value="BRADI_3g21471v3"/>
</dbReference>
<feature type="region of interest" description="Disordered" evidence="1">
    <location>
        <begin position="1"/>
        <end position="28"/>
    </location>
</feature>
<evidence type="ECO:0000313" key="2">
    <source>
        <dbReference type="EMBL" id="PNT67146.1"/>
    </source>
</evidence>
<dbReference type="AlphaFoldDB" id="A0A2K2CYP5"/>
<dbReference type="InParanoid" id="A0A2K2CYP5"/>
<feature type="region of interest" description="Disordered" evidence="1">
    <location>
        <begin position="65"/>
        <end position="95"/>
    </location>
</feature>
<dbReference type="FunCoup" id="A0A2K2CYP5">
    <property type="interactions" value="244"/>
</dbReference>
<dbReference type="PANTHER" id="PTHR33087">
    <property type="entry name" value="OS07G0539200 PROTEIN"/>
    <property type="match status" value="1"/>
</dbReference>
<reference evidence="2" key="2">
    <citation type="submission" date="2017-06" db="EMBL/GenBank/DDBJ databases">
        <title>WGS assembly of Brachypodium distachyon.</title>
        <authorList>
            <consortium name="The International Brachypodium Initiative"/>
            <person name="Lucas S."/>
            <person name="Harmon-Smith M."/>
            <person name="Lail K."/>
            <person name="Tice H."/>
            <person name="Grimwood J."/>
            <person name="Bruce D."/>
            <person name="Barry K."/>
            <person name="Shu S."/>
            <person name="Lindquist E."/>
            <person name="Wang M."/>
            <person name="Pitluck S."/>
            <person name="Vogel J.P."/>
            <person name="Garvin D.F."/>
            <person name="Mockler T.C."/>
            <person name="Schmutz J."/>
            <person name="Rokhsar D."/>
            <person name="Bevan M.W."/>
        </authorList>
    </citation>
    <scope>NUCLEOTIDE SEQUENCE</scope>
    <source>
        <strain evidence="2">Bd21</strain>
    </source>
</reference>
<dbReference type="InterPro" id="IPR036875">
    <property type="entry name" value="Znf_CCHC_sf"/>
</dbReference>
<evidence type="ECO:0008006" key="5">
    <source>
        <dbReference type="Google" id="ProtNLM"/>
    </source>
</evidence>
<evidence type="ECO:0000313" key="4">
    <source>
        <dbReference type="Proteomes" id="UP000008810"/>
    </source>
</evidence>
<reference evidence="3" key="3">
    <citation type="submission" date="2018-08" db="UniProtKB">
        <authorList>
            <consortium name="EnsemblPlants"/>
        </authorList>
    </citation>
    <scope>IDENTIFICATION</scope>
    <source>
        <strain evidence="3">cv. Bd21</strain>
    </source>
</reference>
<dbReference type="SUPFAM" id="SSF57756">
    <property type="entry name" value="Retrovirus zinc finger-like domains"/>
    <property type="match status" value="1"/>
</dbReference>
<accession>A0A2K2CYP5</accession>
<dbReference type="OrthoDB" id="696323at2759"/>
<sequence>MEFSPLPSPPGGQERVDLSPCSSDGSRSARSFCEVVRGQVEVLAPAAGEARLASVVVGPAGRIPGAERLGGRAVSPEEDGGWQRSGKKRPRSRRRLSPVLPALVIRSDLPQVMAGRYFNCLEEDHVAALCRNPSRCRRCLKEGHVARDYRGPRSPPLAPPARLVAATVRRSSPPSAVPALPSAPVVLATRPSAPARAVGKGAALPAKPAPAVPAVRVLSPSAPVVPVVELTVEVARPVGALERRARLERCILPMSAAVDEAEAALSSSLVVHVVGGRGTVAASTVSALIVRACPLAAESFTIHRLWPANFLCVCSNSAACGALLGTGVIQGSGFSLSFNRWNRQLGATLRPFRYRVHVEMAGVPAHALVTGTADYILGPSCWVERIGMETASRADMGRFLVIAWTDNPERIARELLVGDPGTSGSL</sequence>
<proteinExistence type="predicted"/>
<evidence type="ECO:0000256" key="1">
    <source>
        <dbReference type="SAM" id="MobiDB-lite"/>
    </source>
</evidence>
<organism evidence="2">
    <name type="scientific">Brachypodium distachyon</name>
    <name type="common">Purple false brome</name>
    <name type="synonym">Trachynia distachya</name>
    <dbReference type="NCBI Taxonomy" id="15368"/>
    <lineage>
        <taxon>Eukaryota</taxon>
        <taxon>Viridiplantae</taxon>
        <taxon>Streptophyta</taxon>
        <taxon>Embryophyta</taxon>
        <taxon>Tracheophyta</taxon>
        <taxon>Spermatophyta</taxon>
        <taxon>Magnoliopsida</taxon>
        <taxon>Liliopsida</taxon>
        <taxon>Poales</taxon>
        <taxon>Poaceae</taxon>
        <taxon>BOP clade</taxon>
        <taxon>Pooideae</taxon>
        <taxon>Stipodae</taxon>
        <taxon>Brachypodieae</taxon>
        <taxon>Brachypodium</taxon>
    </lineage>
</organism>
<dbReference type="PANTHER" id="PTHR33087:SF31">
    <property type="entry name" value="OS06G0482850 PROTEIN"/>
    <property type="match status" value="1"/>
</dbReference>
<dbReference type="GO" id="GO:0003676">
    <property type="term" value="F:nucleic acid binding"/>
    <property type="evidence" value="ECO:0007669"/>
    <property type="project" value="InterPro"/>
</dbReference>
<feature type="compositionally biased region" description="Basic residues" evidence="1">
    <location>
        <begin position="85"/>
        <end position="95"/>
    </location>
</feature>
<gene>
    <name evidence="2" type="ORF">BRADI_3g21471v3</name>
</gene>
<dbReference type="GO" id="GO:0008270">
    <property type="term" value="F:zinc ion binding"/>
    <property type="evidence" value="ECO:0007669"/>
    <property type="project" value="InterPro"/>
</dbReference>
<name>A0A2K2CYP5_BRADI</name>
<dbReference type="EMBL" id="CM000882">
    <property type="protein sequence ID" value="PNT67146.1"/>
    <property type="molecule type" value="Genomic_DNA"/>
</dbReference>
<dbReference type="EnsemblPlants" id="PNT67146">
    <property type="protein sequence ID" value="PNT67146"/>
    <property type="gene ID" value="BRADI_3g21471v3"/>
</dbReference>
<dbReference type="InterPro" id="IPR053253">
    <property type="entry name" value="Sex_diff_modulator"/>
</dbReference>
<dbReference type="STRING" id="15368.A0A2K2CYP5"/>
<protein>
    <recommendedName>
        <fullName evidence="5">CCHC-type domain-containing protein</fullName>
    </recommendedName>
</protein>
<dbReference type="Gene3D" id="4.10.60.10">
    <property type="entry name" value="Zinc finger, CCHC-type"/>
    <property type="match status" value="1"/>
</dbReference>
<keyword evidence="4" id="KW-1185">Reference proteome</keyword>